<protein>
    <recommendedName>
        <fullName evidence="3">Immunity protein 22 of polymorphic toxin system</fullName>
    </recommendedName>
</protein>
<proteinExistence type="predicted"/>
<keyword evidence="2" id="KW-1185">Reference proteome</keyword>
<accession>A0ABN1VUC6</accession>
<dbReference type="EMBL" id="BAAALF010000008">
    <property type="protein sequence ID" value="GAA1220885.1"/>
    <property type="molecule type" value="Genomic_DNA"/>
</dbReference>
<evidence type="ECO:0000313" key="2">
    <source>
        <dbReference type="Proteomes" id="UP001500037"/>
    </source>
</evidence>
<evidence type="ECO:0000313" key="1">
    <source>
        <dbReference type="EMBL" id="GAA1220885.1"/>
    </source>
</evidence>
<organism evidence="1 2">
    <name type="scientific">Kitasatospora nipponensis</name>
    <dbReference type="NCBI Taxonomy" id="258049"/>
    <lineage>
        <taxon>Bacteria</taxon>
        <taxon>Bacillati</taxon>
        <taxon>Actinomycetota</taxon>
        <taxon>Actinomycetes</taxon>
        <taxon>Kitasatosporales</taxon>
        <taxon>Streptomycetaceae</taxon>
        <taxon>Kitasatospora</taxon>
    </lineage>
</organism>
<sequence>MDTCDHSHVSYDLAVWDGEQPSNDEAGAVFDELYERYLESEDLIVEPSPRIEAYIKALVDRYPDHLPGSPWASPPVIDEASGPMVYLLMSYSRAEEVSEYAAALAREHGLVCYDPQGETLRD</sequence>
<name>A0ABN1VUC6_9ACTN</name>
<gene>
    <name evidence="1" type="ORF">GCM10009665_08760</name>
</gene>
<comment type="caution">
    <text evidence="1">The sequence shown here is derived from an EMBL/GenBank/DDBJ whole genome shotgun (WGS) entry which is preliminary data.</text>
</comment>
<reference evidence="1 2" key="1">
    <citation type="journal article" date="2019" name="Int. J. Syst. Evol. Microbiol.">
        <title>The Global Catalogue of Microorganisms (GCM) 10K type strain sequencing project: providing services to taxonomists for standard genome sequencing and annotation.</title>
        <authorList>
            <consortium name="The Broad Institute Genomics Platform"/>
            <consortium name="The Broad Institute Genome Sequencing Center for Infectious Disease"/>
            <person name="Wu L."/>
            <person name="Ma J."/>
        </authorList>
    </citation>
    <scope>NUCLEOTIDE SEQUENCE [LARGE SCALE GENOMIC DNA]</scope>
    <source>
        <strain evidence="1 2">JCM 13004</strain>
    </source>
</reference>
<evidence type="ECO:0008006" key="3">
    <source>
        <dbReference type="Google" id="ProtNLM"/>
    </source>
</evidence>
<dbReference type="Proteomes" id="UP001500037">
    <property type="component" value="Unassembled WGS sequence"/>
</dbReference>